<evidence type="ECO:0000256" key="1">
    <source>
        <dbReference type="SAM" id="MobiDB-lite"/>
    </source>
</evidence>
<dbReference type="PROSITE" id="PS50969">
    <property type="entry name" value="FCP1"/>
    <property type="match status" value="1"/>
</dbReference>
<feature type="region of interest" description="Disordered" evidence="1">
    <location>
        <begin position="292"/>
        <end position="321"/>
    </location>
</feature>
<feature type="compositionally biased region" description="Basic and acidic residues" evidence="1">
    <location>
        <begin position="368"/>
        <end position="383"/>
    </location>
</feature>
<evidence type="ECO:0000313" key="4">
    <source>
        <dbReference type="Proteomes" id="UP001295684"/>
    </source>
</evidence>
<name>A0AAD1XT47_EUPCR</name>
<dbReference type="CDD" id="cd07521">
    <property type="entry name" value="HAD_FCP1-like"/>
    <property type="match status" value="1"/>
</dbReference>
<evidence type="ECO:0000313" key="3">
    <source>
        <dbReference type="EMBL" id="CAI2378384.1"/>
    </source>
</evidence>
<keyword evidence="4" id="KW-1185">Reference proteome</keyword>
<dbReference type="PANTHER" id="PTHR12210">
    <property type="entry name" value="DULLARD PROTEIN PHOSPHATASE"/>
    <property type="match status" value="1"/>
</dbReference>
<organism evidence="3 4">
    <name type="scientific">Euplotes crassus</name>
    <dbReference type="NCBI Taxonomy" id="5936"/>
    <lineage>
        <taxon>Eukaryota</taxon>
        <taxon>Sar</taxon>
        <taxon>Alveolata</taxon>
        <taxon>Ciliophora</taxon>
        <taxon>Intramacronucleata</taxon>
        <taxon>Spirotrichea</taxon>
        <taxon>Hypotrichia</taxon>
        <taxon>Euplotida</taxon>
        <taxon>Euplotidae</taxon>
        <taxon>Moneuplotes</taxon>
    </lineage>
</organism>
<dbReference type="Proteomes" id="UP001295684">
    <property type="component" value="Unassembled WGS sequence"/>
</dbReference>
<feature type="region of interest" description="Disordered" evidence="1">
    <location>
        <begin position="368"/>
        <end position="426"/>
    </location>
</feature>
<gene>
    <name evidence="3" type="ORF">ECRASSUSDP1_LOCUS19779</name>
</gene>
<accession>A0AAD1XT47</accession>
<protein>
    <recommendedName>
        <fullName evidence="2">FCP1 homology domain-containing protein</fullName>
    </recommendedName>
</protein>
<feature type="compositionally biased region" description="Basic and acidic residues" evidence="1">
    <location>
        <begin position="392"/>
        <end position="409"/>
    </location>
</feature>
<sequence length="999" mass="115176">MENSSNYRRKRRLINKNISEGQECLDSDTNGLQIMKSVSMEDKIYSQTAMQNRKGKARGTMNAKIVRGCRENQRYDASPFDDDFDQQVSHFRFSVNAGPEEGIDCLRESNPFFDFNSGPGHKVVDKLFKNTQDHRQRFTNINPAQSVFEKRESIKRSGSMARIGHQMTNATKIIELANNALKCSQVKKNKECIINRPPKMKASLTQESQSADTFTLKDENMVKMQNLIYGDRKRQSNADQNIMDIFNKSMNRKNSVPVKETSFNNCSKYARRAMNIDEALDEIEKHRKSFAPNMSTSKVRKNTTCGGRYQNSRYQQDQDSLEDTKTIEELEHKPGGAPLEDEDDTSPILSEDLIQDLEFEANKEKLAETTNEERVSVYKVRESNRRKRHRKNHEEKENDYSGKTTKTEDPSDLAPENVQKEKESSLNNEKIRTSLCKTTGKLKDHILDQSIDSVGEAADVTMTMEDYPLTHTMEILSSKEVFKPKGMKKVDLEDKNEVAYSKDLIKNQRFGKLNKHADVISYEDHEAFPDYPGFYFREIYRNTAIELLEQGENLDVELTDYVRNCDEESVIPELSDKIVDDNKTHATQSMQGLYYVNTIQPTDAYISQKVTLPPTDKKKLAIFDMDETLIHCVFDRGVVSNTNEGPKKTDAMLKFKCTSEGIEYLPVNVRPFIRECILEIKKYYQVIVFTASKKEYADTILNYIDPDGDLIEARCYRDSCYTTQDYVYIKDLRIFEDQWDMKDIVLIDNAVHSFGFQINNGIPMLPFYDDKKDTEMIYLAHYLNDLQRQADMRPMIERTFWIKKLTNDQILEAIEGVIEYAIEEVIENVEDDFEFSDVQPKSFDLDENPLRQSITDLEFTDDIDEREGEVDTIPNIAMCARTIPCKPSSAKIRLNKTVCDIKSTTAAQPFQSKKCKVGGNYLSKTTNLDGDNSGDRVSKSKKFDYQANINRGKIFNYKQTNQCSIEDIDDDAWIKKNMDEIQDTLRRKGKPPKIDSVCI</sequence>
<dbReference type="InterPro" id="IPR036412">
    <property type="entry name" value="HAD-like_sf"/>
</dbReference>
<dbReference type="InterPro" id="IPR050365">
    <property type="entry name" value="TIM50"/>
</dbReference>
<dbReference type="Gene3D" id="3.40.50.1000">
    <property type="entry name" value="HAD superfamily/HAD-like"/>
    <property type="match status" value="1"/>
</dbReference>
<dbReference type="Pfam" id="PF03031">
    <property type="entry name" value="NIF"/>
    <property type="match status" value="1"/>
</dbReference>
<dbReference type="EMBL" id="CAMPGE010020103">
    <property type="protein sequence ID" value="CAI2378384.1"/>
    <property type="molecule type" value="Genomic_DNA"/>
</dbReference>
<feature type="domain" description="FCP1 homology" evidence="2">
    <location>
        <begin position="614"/>
        <end position="786"/>
    </location>
</feature>
<dbReference type="SMART" id="SM00577">
    <property type="entry name" value="CPDc"/>
    <property type="match status" value="1"/>
</dbReference>
<evidence type="ECO:0000259" key="2">
    <source>
        <dbReference type="PROSITE" id="PS50969"/>
    </source>
</evidence>
<dbReference type="InterPro" id="IPR023214">
    <property type="entry name" value="HAD_sf"/>
</dbReference>
<proteinExistence type="predicted"/>
<feature type="compositionally biased region" description="Polar residues" evidence="1">
    <location>
        <begin position="292"/>
        <end position="318"/>
    </location>
</feature>
<dbReference type="InterPro" id="IPR004274">
    <property type="entry name" value="FCP1_dom"/>
</dbReference>
<dbReference type="AlphaFoldDB" id="A0AAD1XT47"/>
<reference evidence="3" key="1">
    <citation type="submission" date="2023-07" db="EMBL/GenBank/DDBJ databases">
        <authorList>
            <consortium name="AG Swart"/>
            <person name="Singh M."/>
            <person name="Singh A."/>
            <person name="Seah K."/>
            <person name="Emmerich C."/>
        </authorList>
    </citation>
    <scope>NUCLEOTIDE SEQUENCE</scope>
    <source>
        <strain evidence="3">DP1</strain>
    </source>
</reference>
<comment type="caution">
    <text evidence="3">The sequence shown here is derived from an EMBL/GenBank/DDBJ whole genome shotgun (WGS) entry which is preliminary data.</text>
</comment>
<dbReference type="SUPFAM" id="SSF56784">
    <property type="entry name" value="HAD-like"/>
    <property type="match status" value="1"/>
</dbReference>